<dbReference type="InterPro" id="IPR003595">
    <property type="entry name" value="Tyr_Pase_cat"/>
</dbReference>
<dbReference type="PROSITE" id="PS50056">
    <property type="entry name" value="TYR_PHOSPHATASE_2"/>
    <property type="match status" value="1"/>
</dbReference>
<keyword evidence="5" id="KW-1185">Reference proteome</keyword>
<evidence type="ECO:0000313" key="5">
    <source>
        <dbReference type="Proteomes" id="UP000278143"/>
    </source>
</evidence>
<dbReference type="SMART" id="SM00404">
    <property type="entry name" value="PTPc_motif"/>
    <property type="match status" value="1"/>
</dbReference>
<dbReference type="Proteomes" id="UP000278143">
    <property type="component" value="Unassembled WGS sequence"/>
</dbReference>
<dbReference type="SMART" id="SM00194">
    <property type="entry name" value="PTPc"/>
    <property type="match status" value="1"/>
</dbReference>
<organism evidence="4 5">
    <name type="scientific">Syncephalis pseudoplumigaleata</name>
    <dbReference type="NCBI Taxonomy" id="1712513"/>
    <lineage>
        <taxon>Eukaryota</taxon>
        <taxon>Fungi</taxon>
        <taxon>Fungi incertae sedis</taxon>
        <taxon>Zoopagomycota</taxon>
        <taxon>Zoopagomycotina</taxon>
        <taxon>Zoopagomycetes</taxon>
        <taxon>Zoopagales</taxon>
        <taxon>Piptocephalidaceae</taxon>
        <taxon>Syncephalis</taxon>
    </lineage>
</organism>
<dbReference type="AlphaFoldDB" id="A0A4P9YZ76"/>
<dbReference type="OrthoDB" id="10253954at2759"/>
<evidence type="ECO:0000256" key="1">
    <source>
        <dbReference type="ARBA" id="ARBA00009649"/>
    </source>
</evidence>
<dbReference type="InterPro" id="IPR029021">
    <property type="entry name" value="Prot-tyrosine_phosphatase-like"/>
</dbReference>
<dbReference type="CDD" id="cd00047">
    <property type="entry name" value="PTPc"/>
    <property type="match status" value="1"/>
</dbReference>
<dbReference type="Gene3D" id="3.90.190.10">
    <property type="entry name" value="Protein tyrosine phosphatase superfamily"/>
    <property type="match status" value="1"/>
</dbReference>
<proteinExistence type="inferred from homology"/>
<dbReference type="InterPro" id="IPR000387">
    <property type="entry name" value="Tyr_Pase_dom"/>
</dbReference>
<dbReference type="PANTHER" id="PTHR19134:SF449">
    <property type="entry name" value="TYROSINE-PROTEIN PHOSPHATASE 1"/>
    <property type="match status" value="1"/>
</dbReference>
<evidence type="ECO:0000313" key="4">
    <source>
        <dbReference type="EMBL" id="RKP24701.1"/>
    </source>
</evidence>
<dbReference type="InterPro" id="IPR016130">
    <property type="entry name" value="Tyr_Pase_AS"/>
</dbReference>
<reference evidence="5" key="1">
    <citation type="journal article" date="2018" name="Nat. Microbiol.">
        <title>Leveraging single-cell genomics to expand the fungal tree of life.</title>
        <authorList>
            <person name="Ahrendt S.R."/>
            <person name="Quandt C.A."/>
            <person name="Ciobanu D."/>
            <person name="Clum A."/>
            <person name="Salamov A."/>
            <person name="Andreopoulos B."/>
            <person name="Cheng J.F."/>
            <person name="Woyke T."/>
            <person name="Pelin A."/>
            <person name="Henrissat B."/>
            <person name="Reynolds N.K."/>
            <person name="Benny G.L."/>
            <person name="Smith M.E."/>
            <person name="James T.Y."/>
            <person name="Grigoriev I.V."/>
        </authorList>
    </citation>
    <scope>NUCLEOTIDE SEQUENCE [LARGE SCALE GENOMIC DNA]</scope>
    <source>
        <strain evidence="5">Benny S71-1</strain>
    </source>
</reference>
<comment type="similarity">
    <text evidence="1">Belongs to the protein-tyrosine phosphatase family. Non-receptor class subfamily.</text>
</comment>
<dbReference type="PANTHER" id="PTHR19134">
    <property type="entry name" value="RECEPTOR-TYPE TYROSINE-PROTEIN PHOSPHATASE"/>
    <property type="match status" value="1"/>
</dbReference>
<sequence length="269" mass="29636">NRYCNIWPYDRNRVCLATAASGENDLDSDYINASHVSAAIQLPEAPAYIVGQGPLPAAFASFWWMCWAQHTHIILMLTRTMEHGRLKCHVYWPAQVGEAATYGVLTVELVEETALPDALPGTHRRLRLRRAGSDESRIVHHIQYTGWPDHGVPEDPGSVVRLHQYVRQHQSVRAESASTAAAAGSALLPPPLVIHCSAGCGRSGVFCVVDTLLAEGQRQLAGRSSSEEAASPACLGEDQDMIQRLVSLFRTQRIDMVQTFGQYLLCYEA</sequence>
<dbReference type="PROSITE" id="PS50055">
    <property type="entry name" value="TYR_PHOSPHATASE_PTP"/>
    <property type="match status" value="1"/>
</dbReference>
<dbReference type="GO" id="GO:0004725">
    <property type="term" value="F:protein tyrosine phosphatase activity"/>
    <property type="evidence" value="ECO:0007669"/>
    <property type="project" value="InterPro"/>
</dbReference>
<dbReference type="InterPro" id="IPR000242">
    <property type="entry name" value="PTP_cat"/>
</dbReference>
<dbReference type="PROSITE" id="PS00383">
    <property type="entry name" value="TYR_PHOSPHATASE_1"/>
    <property type="match status" value="1"/>
</dbReference>
<feature type="non-terminal residue" evidence="4">
    <location>
        <position position="1"/>
    </location>
</feature>
<evidence type="ECO:0000259" key="3">
    <source>
        <dbReference type="PROSITE" id="PS50056"/>
    </source>
</evidence>
<gene>
    <name evidence="4" type="ORF">SYNPS1DRAFT_2603</name>
</gene>
<feature type="non-terminal residue" evidence="4">
    <location>
        <position position="269"/>
    </location>
</feature>
<name>A0A4P9YZ76_9FUNG</name>
<evidence type="ECO:0000259" key="2">
    <source>
        <dbReference type="PROSITE" id="PS50055"/>
    </source>
</evidence>
<dbReference type="InterPro" id="IPR050348">
    <property type="entry name" value="Protein-Tyr_Phosphatase"/>
</dbReference>
<feature type="domain" description="Tyrosine-protein phosphatase" evidence="2">
    <location>
        <begin position="1"/>
        <end position="269"/>
    </location>
</feature>
<dbReference type="SUPFAM" id="SSF52799">
    <property type="entry name" value="(Phosphotyrosine protein) phosphatases II"/>
    <property type="match status" value="1"/>
</dbReference>
<accession>A0A4P9YZ76</accession>
<dbReference type="PRINTS" id="PR00700">
    <property type="entry name" value="PRTYPHPHTASE"/>
</dbReference>
<dbReference type="Pfam" id="PF00102">
    <property type="entry name" value="Y_phosphatase"/>
    <property type="match status" value="1"/>
</dbReference>
<dbReference type="EMBL" id="KZ990077">
    <property type="protein sequence ID" value="RKP24701.1"/>
    <property type="molecule type" value="Genomic_DNA"/>
</dbReference>
<protein>
    <submittedName>
        <fullName evidence="4">Protein-tyrosine phosphatase-like protein</fullName>
    </submittedName>
</protein>
<feature type="domain" description="Tyrosine specific protein phosphatases" evidence="3">
    <location>
        <begin position="163"/>
        <end position="264"/>
    </location>
</feature>